<reference evidence="1 2" key="1">
    <citation type="journal article" date="2019" name="Int. J. Syst. Evol. Microbiol.">
        <title>The Global Catalogue of Microorganisms (GCM) 10K type strain sequencing project: providing services to taxonomists for standard genome sequencing and annotation.</title>
        <authorList>
            <consortium name="The Broad Institute Genomics Platform"/>
            <consortium name="The Broad Institute Genome Sequencing Center for Infectious Disease"/>
            <person name="Wu L."/>
            <person name="Ma J."/>
        </authorList>
    </citation>
    <scope>NUCLEOTIDE SEQUENCE [LARGE SCALE GENOMIC DNA]</scope>
    <source>
        <strain evidence="1 2">JCM 16034</strain>
    </source>
</reference>
<organism evidence="1 2">
    <name type="scientific">Sinomonas flava</name>
    <dbReference type="NCBI Taxonomy" id="496857"/>
    <lineage>
        <taxon>Bacteria</taxon>
        <taxon>Bacillati</taxon>
        <taxon>Actinomycetota</taxon>
        <taxon>Actinomycetes</taxon>
        <taxon>Micrococcales</taxon>
        <taxon>Micrococcaceae</taxon>
        <taxon>Sinomonas</taxon>
    </lineage>
</organism>
<dbReference type="EMBL" id="BAAAQW010000005">
    <property type="protein sequence ID" value="GAA2199811.1"/>
    <property type="molecule type" value="Genomic_DNA"/>
</dbReference>
<accession>A0ABN3BSI7</accession>
<name>A0ABN3BSI7_9MICC</name>
<gene>
    <name evidence="1" type="ORF">GCM10009849_17710</name>
</gene>
<sequence length="55" mass="6136">MGRLTARGDARLGLPDARMDLDHTAERRIGRFVYLSYTVRRAPREAPPDPSGPVT</sequence>
<protein>
    <submittedName>
        <fullName evidence="1">Uncharacterized protein</fullName>
    </submittedName>
</protein>
<evidence type="ECO:0000313" key="1">
    <source>
        <dbReference type="EMBL" id="GAA2199811.1"/>
    </source>
</evidence>
<evidence type="ECO:0000313" key="2">
    <source>
        <dbReference type="Proteomes" id="UP001500432"/>
    </source>
</evidence>
<dbReference type="RefSeq" id="WP_344299338.1">
    <property type="nucleotide sequence ID" value="NZ_BAAAQW010000005.1"/>
</dbReference>
<dbReference type="Proteomes" id="UP001500432">
    <property type="component" value="Unassembled WGS sequence"/>
</dbReference>
<comment type="caution">
    <text evidence="1">The sequence shown here is derived from an EMBL/GenBank/DDBJ whole genome shotgun (WGS) entry which is preliminary data.</text>
</comment>
<proteinExistence type="predicted"/>
<keyword evidence="2" id="KW-1185">Reference proteome</keyword>